<reference evidence="10" key="2">
    <citation type="submission" date="2020-04" db="EMBL/GenBank/DDBJ databases">
        <authorList>
            <consortium name="NCBI Genome Project"/>
        </authorList>
    </citation>
    <scope>NUCLEOTIDE SEQUENCE</scope>
    <source>
        <strain evidence="10">CBS 781.70</strain>
    </source>
</reference>
<dbReference type="InterPro" id="IPR036425">
    <property type="entry name" value="MoaB/Mog-like_dom_sf"/>
</dbReference>
<dbReference type="GO" id="GO:0046872">
    <property type="term" value="F:metal ion binding"/>
    <property type="evidence" value="ECO:0007669"/>
    <property type="project" value="UniProtKB-UniRule"/>
</dbReference>
<evidence type="ECO:0000259" key="7">
    <source>
        <dbReference type="SMART" id="SM00852"/>
    </source>
</evidence>
<evidence type="ECO:0000313" key="8">
    <source>
        <dbReference type="EMBL" id="KAF1810511.1"/>
    </source>
</evidence>
<dbReference type="UniPathway" id="UPA00344"/>
<sequence length="673" mass="71734">MADRNKLRAGILIVSDTATKDPSTDRTIPLLKELFRSVSSQWDIAETLIVPDNVLEIQRAVRLWTDGEVVMNLVVTSGGTGFALKDQTPEALSFLIHKHAPGLVHGMLSSSLAITPFAMMSRPVAGVRNKTIILSVPGSPKGAKENLEAVLKLLPHACIQAQGEDSRSLHAGGIEKLEKDAGVRLPETKGSSEQPSHCHHHGHHHHGHHGPRAHTNPKDRPTSNDPSAGPTRRARSSPYPMLSVPDALALVAEHTPPPVKTIRAVDPSILGHVLASDIQSNEPVPAFRASIVDGYAVRFPKGQPKFSTGTYPVALVSHAAKGQGRVLNEGEIARITTGAPLPSGADAVVMVEDTAVAAVTDDGKEEKDVEILTDEIKKGENVREVGSDVSQGSTILKSGEQISMVGGEFGLLVSVGAKEVEVYRKPIVGVMSTGDEIIDFDEARQLELGEVRDTNRPILLTSVKANGFEAVDLGIVSDKIHALEENLRLALRQCDVLITTGGVSMGELDLLKPTIERSLGGTIHFGRVNMKPGKPTTFATVTVKGDDGERVRKVIFSLPGNPASAVVAFNLFVLPSLHHASGIHPLGLPRVNVRLDEEVKMDPTRPEYCRGIVFAESDGLLRAVSTGGQRSSKIGSFKGANAFLCLPAGSGVLKKGDNVEALLLGRILNTSNP</sequence>
<dbReference type="OrthoDB" id="4349954at2759"/>
<dbReference type="InterPro" id="IPR001453">
    <property type="entry name" value="MoaB/Mog_dom"/>
</dbReference>
<dbReference type="Pfam" id="PF03454">
    <property type="entry name" value="MoeA_C"/>
    <property type="match status" value="1"/>
</dbReference>
<dbReference type="PANTHER" id="PTHR10192">
    <property type="entry name" value="MOLYBDOPTERIN BIOSYNTHESIS PROTEIN"/>
    <property type="match status" value="1"/>
</dbReference>
<comment type="catalytic activity">
    <reaction evidence="5">
        <text>molybdopterin + ATP + H(+) = adenylyl-molybdopterin + diphosphate</text>
        <dbReference type="Rhea" id="RHEA:31331"/>
        <dbReference type="ChEBI" id="CHEBI:15378"/>
        <dbReference type="ChEBI" id="CHEBI:30616"/>
        <dbReference type="ChEBI" id="CHEBI:33019"/>
        <dbReference type="ChEBI" id="CHEBI:58698"/>
        <dbReference type="ChEBI" id="CHEBI:62727"/>
    </reaction>
</comment>
<keyword evidence="5" id="KW-0808">Transferase</keyword>
<dbReference type="Proteomes" id="UP000504638">
    <property type="component" value="Unplaced"/>
</dbReference>
<dbReference type="SUPFAM" id="SSF63867">
    <property type="entry name" value="MoeA C-terminal domain-like"/>
    <property type="match status" value="1"/>
</dbReference>
<dbReference type="AlphaFoldDB" id="A0A6G1FXU9"/>
<feature type="region of interest" description="Disordered" evidence="6">
    <location>
        <begin position="179"/>
        <end position="240"/>
    </location>
</feature>
<accession>A0A6G1FXU9</accession>
<dbReference type="NCBIfam" id="NF045515">
    <property type="entry name" value="Glp_gephyrin"/>
    <property type="match status" value="1"/>
</dbReference>
<feature type="domain" description="MoaB/Mog" evidence="7">
    <location>
        <begin position="10"/>
        <end position="157"/>
    </location>
</feature>
<comment type="function">
    <text evidence="5">Catalyzes two steps in the biosynthesis of the molybdenum cofactor. In the first step, molybdopterin is adenylated. Subsequently, molybdate is inserted into adenylated molybdopterin and AMP is released.</text>
</comment>
<protein>
    <recommendedName>
        <fullName evidence="7">MoaB/Mog domain-containing protein</fullName>
    </recommendedName>
</protein>
<dbReference type="CDD" id="cd00886">
    <property type="entry name" value="MogA_MoaB"/>
    <property type="match status" value="1"/>
</dbReference>
<dbReference type="InterPro" id="IPR008284">
    <property type="entry name" value="MoCF_biosynth_CS"/>
</dbReference>
<dbReference type="Gene3D" id="3.40.980.10">
    <property type="entry name" value="MoaB/Mog-like domain"/>
    <property type="match status" value="2"/>
</dbReference>
<evidence type="ECO:0000256" key="5">
    <source>
        <dbReference type="RuleBase" id="RU365090"/>
    </source>
</evidence>
<dbReference type="GO" id="GO:0061599">
    <property type="term" value="F:molybdopterin molybdotransferase activity"/>
    <property type="evidence" value="ECO:0007669"/>
    <property type="project" value="UniProtKB-UniRule"/>
</dbReference>
<dbReference type="Gene3D" id="2.170.190.11">
    <property type="entry name" value="Molybdopterin biosynthesis moea protein, domain 3"/>
    <property type="match status" value="1"/>
</dbReference>
<comment type="similarity">
    <text evidence="2">In the N-terminal section; belongs to the MoaB/Mog family.</text>
</comment>
<dbReference type="SUPFAM" id="SSF63882">
    <property type="entry name" value="MoeA N-terminal region -like"/>
    <property type="match status" value="1"/>
</dbReference>
<dbReference type="SUPFAM" id="SSF53218">
    <property type="entry name" value="Molybdenum cofactor biosynthesis proteins"/>
    <property type="match status" value="2"/>
</dbReference>
<evidence type="ECO:0000313" key="9">
    <source>
        <dbReference type="Proteomes" id="UP000504638"/>
    </source>
</evidence>
<dbReference type="InterPro" id="IPR036135">
    <property type="entry name" value="MoeA_linker/N_sf"/>
</dbReference>
<dbReference type="GO" id="GO:0005524">
    <property type="term" value="F:ATP binding"/>
    <property type="evidence" value="ECO:0007669"/>
    <property type="project" value="UniProtKB-UniRule"/>
</dbReference>
<reference evidence="8 10" key="1">
    <citation type="submission" date="2020-01" db="EMBL/GenBank/DDBJ databases">
        <authorList>
            <consortium name="DOE Joint Genome Institute"/>
            <person name="Haridas S."/>
            <person name="Albert R."/>
            <person name="Binder M."/>
            <person name="Bloem J."/>
            <person name="Labutti K."/>
            <person name="Salamov A."/>
            <person name="Andreopoulos B."/>
            <person name="Baker S.E."/>
            <person name="Barry K."/>
            <person name="Bills G."/>
            <person name="Bluhm B.H."/>
            <person name="Cannon C."/>
            <person name="Castanera R."/>
            <person name="Culley D.E."/>
            <person name="Daum C."/>
            <person name="Ezra D."/>
            <person name="Gonzalez J.B."/>
            <person name="Henrissat B."/>
            <person name="Kuo A."/>
            <person name="Liang C."/>
            <person name="Lipzen A."/>
            <person name="Lutzoni F."/>
            <person name="Magnuson J."/>
            <person name="Mondo S."/>
            <person name="Nolan M."/>
            <person name="Ohm R."/>
            <person name="Pangilinan J."/>
            <person name="Park H.-J."/>
            <person name="Ramirez L."/>
            <person name="Alfaro M."/>
            <person name="Sun H."/>
            <person name="Tritt A."/>
            <person name="Yoshinaga Y."/>
            <person name="Zwiers L.-H."/>
            <person name="Turgeon B.G."/>
            <person name="Goodwin S.B."/>
            <person name="Spatafora J.W."/>
            <person name="Crous P.W."/>
            <person name="Grigoriev I.V."/>
        </authorList>
    </citation>
    <scope>NUCLEOTIDE SEQUENCE</scope>
    <source>
        <strain evidence="8 10">CBS 781.70</strain>
    </source>
</reference>
<keyword evidence="5" id="KW-0479">Metal-binding</keyword>
<dbReference type="GO" id="GO:0061598">
    <property type="term" value="F:molybdopterin adenylyltransferase activity"/>
    <property type="evidence" value="ECO:0007669"/>
    <property type="project" value="UniProtKB-UniRule"/>
</dbReference>
<proteinExistence type="inferred from homology"/>
<dbReference type="Gene3D" id="3.90.105.10">
    <property type="entry name" value="Molybdopterin biosynthesis moea protein, domain 2"/>
    <property type="match status" value="1"/>
</dbReference>
<dbReference type="GeneID" id="54420533"/>
<dbReference type="CDD" id="cd00887">
    <property type="entry name" value="MoeA"/>
    <property type="match status" value="1"/>
</dbReference>
<evidence type="ECO:0000256" key="6">
    <source>
        <dbReference type="SAM" id="MobiDB-lite"/>
    </source>
</evidence>
<feature type="domain" description="MoaB/Mog" evidence="7">
    <location>
        <begin position="429"/>
        <end position="579"/>
    </location>
</feature>
<comment type="similarity">
    <text evidence="3">In the C-terminal section; belongs to the MoeA family.</text>
</comment>
<keyword evidence="5" id="KW-0460">Magnesium</keyword>
<dbReference type="InterPro" id="IPR005110">
    <property type="entry name" value="MoeA_linker/N"/>
</dbReference>
<dbReference type="SMART" id="SM00852">
    <property type="entry name" value="MoCF_biosynth"/>
    <property type="match status" value="2"/>
</dbReference>
<dbReference type="GO" id="GO:0005829">
    <property type="term" value="C:cytosol"/>
    <property type="evidence" value="ECO:0007669"/>
    <property type="project" value="TreeGrafter"/>
</dbReference>
<dbReference type="FunFam" id="3.40.980.10:FF:000011">
    <property type="entry name" value="Molybdopterin molybdenumtransferase"/>
    <property type="match status" value="1"/>
</dbReference>
<dbReference type="Gene3D" id="2.40.340.10">
    <property type="entry name" value="MoeA, C-terminal, domain IV"/>
    <property type="match status" value="1"/>
</dbReference>
<comment type="cofactor">
    <cofactor evidence="5">
        <name>Mg(2+)</name>
        <dbReference type="ChEBI" id="CHEBI:18420"/>
    </cofactor>
</comment>
<dbReference type="RefSeq" id="XP_033532142.1">
    <property type="nucleotide sequence ID" value="XM_033679963.1"/>
</dbReference>
<gene>
    <name evidence="8 10" type="ORF">P152DRAFT_460651</name>
</gene>
<dbReference type="PROSITE" id="PS01079">
    <property type="entry name" value="MOCF_BIOSYNTHESIS_2"/>
    <property type="match status" value="1"/>
</dbReference>
<name>A0A6G1FXU9_9PEZI</name>
<dbReference type="InterPro" id="IPR038987">
    <property type="entry name" value="MoeA-like"/>
</dbReference>
<comment type="pathway">
    <text evidence="1 5">Cofactor biosynthesis; molybdopterin biosynthesis.</text>
</comment>
<dbReference type="EMBL" id="ML975166">
    <property type="protein sequence ID" value="KAF1810511.1"/>
    <property type="molecule type" value="Genomic_DNA"/>
</dbReference>
<comment type="catalytic activity">
    <reaction evidence="5">
        <text>adenylyl-molybdopterin + molybdate = Mo-molybdopterin + AMP + H(+)</text>
        <dbReference type="Rhea" id="RHEA:35047"/>
        <dbReference type="ChEBI" id="CHEBI:15378"/>
        <dbReference type="ChEBI" id="CHEBI:36264"/>
        <dbReference type="ChEBI" id="CHEBI:62727"/>
        <dbReference type="ChEBI" id="CHEBI:71302"/>
        <dbReference type="ChEBI" id="CHEBI:456215"/>
    </reaction>
</comment>
<feature type="compositionally biased region" description="Basic residues" evidence="6">
    <location>
        <begin position="197"/>
        <end position="212"/>
    </location>
</feature>
<dbReference type="NCBIfam" id="TIGR00177">
    <property type="entry name" value="molyb_syn"/>
    <property type="match status" value="2"/>
</dbReference>
<dbReference type="InterPro" id="IPR036688">
    <property type="entry name" value="MoeA_C_domain_IV_sf"/>
</dbReference>
<keyword evidence="4 5" id="KW-0501">Molybdenum cofactor biosynthesis</keyword>
<comment type="similarity">
    <text evidence="5">Belongs to the MoeA family.</text>
</comment>
<evidence type="ECO:0000256" key="2">
    <source>
        <dbReference type="ARBA" id="ARBA00007589"/>
    </source>
</evidence>
<reference evidence="10" key="3">
    <citation type="submission" date="2025-04" db="UniProtKB">
        <authorList>
            <consortium name="RefSeq"/>
        </authorList>
    </citation>
    <scope>IDENTIFICATION</scope>
    <source>
        <strain evidence="10">CBS 781.70</strain>
    </source>
</reference>
<dbReference type="GO" id="GO:0006777">
    <property type="term" value="P:Mo-molybdopterin cofactor biosynthetic process"/>
    <property type="evidence" value="ECO:0007669"/>
    <property type="project" value="UniProtKB-UniRule"/>
</dbReference>
<evidence type="ECO:0000256" key="4">
    <source>
        <dbReference type="ARBA" id="ARBA00023150"/>
    </source>
</evidence>
<dbReference type="PANTHER" id="PTHR10192:SF5">
    <property type="entry name" value="GEPHYRIN"/>
    <property type="match status" value="1"/>
</dbReference>
<keyword evidence="9" id="KW-1185">Reference proteome</keyword>
<evidence type="ECO:0000256" key="1">
    <source>
        <dbReference type="ARBA" id="ARBA00005046"/>
    </source>
</evidence>
<evidence type="ECO:0000256" key="3">
    <source>
        <dbReference type="ARBA" id="ARBA00008339"/>
    </source>
</evidence>
<dbReference type="InterPro" id="IPR005111">
    <property type="entry name" value="MoeA_C_domain_IV"/>
</dbReference>
<dbReference type="Pfam" id="PF00994">
    <property type="entry name" value="MoCF_biosynth"/>
    <property type="match status" value="2"/>
</dbReference>
<evidence type="ECO:0000313" key="10">
    <source>
        <dbReference type="RefSeq" id="XP_033532142.1"/>
    </source>
</evidence>
<dbReference type="FunFam" id="2.170.190.11:FF:000002">
    <property type="entry name" value="Molybdopterin molybdenumtransferase"/>
    <property type="match status" value="1"/>
</dbReference>
<dbReference type="Pfam" id="PF03453">
    <property type="entry name" value="MoeA_N"/>
    <property type="match status" value="1"/>
</dbReference>
<keyword evidence="5" id="KW-0500">Molybdenum</keyword>
<organism evidence="8">
    <name type="scientific">Eremomyces bilateralis CBS 781.70</name>
    <dbReference type="NCBI Taxonomy" id="1392243"/>
    <lineage>
        <taxon>Eukaryota</taxon>
        <taxon>Fungi</taxon>
        <taxon>Dikarya</taxon>
        <taxon>Ascomycota</taxon>
        <taxon>Pezizomycotina</taxon>
        <taxon>Dothideomycetes</taxon>
        <taxon>Dothideomycetes incertae sedis</taxon>
        <taxon>Eremomycetales</taxon>
        <taxon>Eremomycetaceae</taxon>
        <taxon>Eremomyces</taxon>
    </lineage>
</organism>